<dbReference type="Proteomes" id="UP001139000">
    <property type="component" value="Unassembled WGS sequence"/>
</dbReference>
<accession>A0A9X1PH79</accession>
<name>A0A9X1PH79_9BACT</name>
<organism evidence="1 2">
    <name type="scientific">Dyadobacter chenwenxiniae</name>
    <dbReference type="NCBI Taxonomy" id="2906456"/>
    <lineage>
        <taxon>Bacteria</taxon>
        <taxon>Pseudomonadati</taxon>
        <taxon>Bacteroidota</taxon>
        <taxon>Cytophagia</taxon>
        <taxon>Cytophagales</taxon>
        <taxon>Spirosomataceae</taxon>
        <taxon>Dyadobacter</taxon>
    </lineage>
</organism>
<gene>
    <name evidence="1" type="ORF">LXM26_00455</name>
</gene>
<dbReference type="AlphaFoldDB" id="A0A9X1PH79"/>
<evidence type="ECO:0000313" key="1">
    <source>
        <dbReference type="EMBL" id="MCF0059944.1"/>
    </source>
</evidence>
<comment type="caution">
    <text evidence="1">The sequence shown here is derived from an EMBL/GenBank/DDBJ whole genome shotgun (WGS) entry which is preliminary data.</text>
</comment>
<sequence length="274" mass="31649">MEILSALFPPPAHVIIQRIHDELDTASDRLLKEANDILSSFPDTSKAERLSNVGFAQSLPVVATRPLWDKVHEAKAKADLLRYYIQTYPFQKFLTEQEMERICKKYNLIFAPVSHYKMDVPEKNLLDIERAQVLKEEDKAQDVHYARVKSFMMDVSIRKRIALRGWHKKNTKYRVSDDFFGSVLKSKGIDHEGYVFLSAEEKTVYKQGLFIAAPRSEFNLKGLSQDSKFGWMDITKREIKDPIVFEYCRGGMVRVITKWGLEASDEALVNPVEN</sequence>
<dbReference type="EMBL" id="JAJTTC010000001">
    <property type="protein sequence ID" value="MCF0059944.1"/>
    <property type="molecule type" value="Genomic_DNA"/>
</dbReference>
<evidence type="ECO:0000313" key="2">
    <source>
        <dbReference type="Proteomes" id="UP001139000"/>
    </source>
</evidence>
<protein>
    <submittedName>
        <fullName evidence="1">Uncharacterized protein</fullName>
    </submittedName>
</protein>
<keyword evidence="2" id="KW-1185">Reference proteome</keyword>
<reference evidence="1" key="1">
    <citation type="submission" date="2021-12" db="EMBL/GenBank/DDBJ databases">
        <title>Novel species in genus Dyadobacter.</title>
        <authorList>
            <person name="Ma C."/>
        </authorList>
    </citation>
    <scope>NUCLEOTIDE SEQUENCE</scope>
    <source>
        <strain evidence="1">LJ419</strain>
    </source>
</reference>
<dbReference type="RefSeq" id="WP_234652252.1">
    <property type="nucleotide sequence ID" value="NZ_CP094997.1"/>
</dbReference>
<proteinExistence type="predicted"/>